<gene>
    <name evidence="1" type="ORF">F0L68_29215</name>
</gene>
<sequence>MTGVLRDLLIVAVVTAAACLAVRIVLPWAVRTVTRPLQDAIDFLTACLLLPEYWVSAAARRTAGRPPRLAYEYGFALGWLASVLCTALDRLCRTAARAGTSVHPVLVAVLASGLSTGRILCWL</sequence>
<dbReference type="PROSITE" id="PS51257">
    <property type="entry name" value="PROKAR_LIPOPROTEIN"/>
    <property type="match status" value="1"/>
</dbReference>
<organism evidence="1 2">
    <name type="scientific">Solihabitans fulvus</name>
    <dbReference type="NCBI Taxonomy" id="1892852"/>
    <lineage>
        <taxon>Bacteria</taxon>
        <taxon>Bacillati</taxon>
        <taxon>Actinomycetota</taxon>
        <taxon>Actinomycetes</taxon>
        <taxon>Pseudonocardiales</taxon>
        <taxon>Pseudonocardiaceae</taxon>
        <taxon>Solihabitans</taxon>
    </lineage>
</organism>
<keyword evidence="2" id="KW-1185">Reference proteome</keyword>
<name>A0A5B2WTF0_9PSEU</name>
<dbReference type="RefSeq" id="WP_149853053.1">
    <property type="nucleotide sequence ID" value="NZ_VUOB01000059.1"/>
</dbReference>
<accession>A0A5B2WTF0</accession>
<comment type="caution">
    <text evidence="1">The sequence shown here is derived from an EMBL/GenBank/DDBJ whole genome shotgun (WGS) entry which is preliminary data.</text>
</comment>
<proteinExistence type="predicted"/>
<reference evidence="1 2" key="1">
    <citation type="submission" date="2019-09" db="EMBL/GenBank/DDBJ databases">
        <title>Goodfellowia gen. nov., a new genus of the Pseudonocardineae related to Actinoalloteichus, containing Goodfellowia coeruleoviolacea gen. nov., comb. nov. gen. nov., comb. nov.</title>
        <authorList>
            <person name="Labeda D."/>
        </authorList>
    </citation>
    <scope>NUCLEOTIDE SEQUENCE [LARGE SCALE GENOMIC DNA]</scope>
    <source>
        <strain evidence="1 2">AN110305</strain>
    </source>
</reference>
<protein>
    <submittedName>
        <fullName evidence="1">Uncharacterized protein</fullName>
    </submittedName>
</protein>
<reference evidence="1 2" key="2">
    <citation type="submission" date="2019-09" db="EMBL/GenBank/DDBJ databases">
        <authorList>
            <person name="Jin C."/>
        </authorList>
    </citation>
    <scope>NUCLEOTIDE SEQUENCE [LARGE SCALE GENOMIC DNA]</scope>
    <source>
        <strain evidence="1 2">AN110305</strain>
    </source>
</reference>
<evidence type="ECO:0000313" key="1">
    <source>
        <dbReference type="EMBL" id="KAA2254865.1"/>
    </source>
</evidence>
<dbReference type="Proteomes" id="UP000323454">
    <property type="component" value="Unassembled WGS sequence"/>
</dbReference>
<dbReference type="EMBL" id="VUOB01000059">
    <property type="protein sequence ID" value="KAA2254865.1"/>
    <property type="molecule type" value="Genomic_DNA"/>
</dbReference>
<evidence type="ECO:0000313" key="2">
    <source>
        <dbReference type="Proteomes" id="UP000323454"/>
    </source>
</evidence>
<dbReference type="AlphaFoldDB" id="A0A5B2WTF0"/>